<comment type="cofactor">
    <cofactor evidence="1 13">
        <name>Mn(2+)</name>
        <dbReference type="ChEBI" id="CHEBI:29035"/>
    </cofactor>
</comment>
<evidence type="ECO:0000256" key="13">
    <source>
        <dbReference type="RuleBase" id="RU363063"/>
    </source>
</evidence>
<dbReference type="Proteomes" id="UP000017836">
    <property type="component" value="Unassembled WGS sequence"/>
</dbReference>
<dbReference type="FunFam" id="3.90.550.50:FF:000027">
    <property type="entry name" value="Hexosyltransferase"/>
    <property type="match status" value="1"/>
</dbReference>
<dbReference type="GO" id="GO:0000139">
    <property type="term" value="C:Golgi membrane"/>
    <property type="evidence" value="ECO:0007669"/>
    <property type="project" value="UniProtKB-SubCell"/>
</dbReference>
<dbReference type="GO" id="GO:0016758">
    <property type="term" value="F:hexosyltransferase activity"/>
    <property type="evidence" value="ECO:0007669"/>
    <property type="project" value="InterPro"/>
</dbReference>
<dbReference type="InterPro" id="IPR002659">
    <property type="entry name" value="Glyco_trans_31"/>
</dbReference>
<dbReference type="KEGG" id="atr:18445540"/>
<dbReference type="AlphaFoldDB" id="U5CV58"/>
<name>U5CV58_AMBTC</name>
<protein>
    <recommendedName>
        <fullName evidence="13">Hexosyltransferase</fullName>
        <ecNumber evidence="13">2.4.1.-</ecNumber>
    </recommendedName>
</protein>
<comment type="subcellular location">
    <subcellularLocation>
        <location evidence="2 13">Golgi apparatus membrane</location>
        <topology evidence="2 13">Single-pass type II membrane protein</topology>
    </subcellularLocation>
</comment>
<evidence type="ECO:0000256" key="5">
    <source>
        <dbReference type="ARBA" id="ARBA00022676"/>
    </source>
</evidence>
<dbReference type="eggNOG" id="KOG2287">
    <property type="taxonomic scope" value="Eukaryota"/>
</dbReference>
<evidence type="ECO:0000256" key="11">
    <source>
        <dbReference type="ARBA" id="ARBA00023136"/>
    </source>
</evidence>
<keyword evidence="5 13" id="KW-0328">Glycosyltransferase</keyword>
<evidence type="ECO:0000313" key="15">
    <source>
        <dbReference type="Proteomes" id="UP000017836"/>
    </source>
</evidence>
<comment type="pathway">
    <text evidence="3">Protein modification; protein glycosylation.</text>
</comment>
<dbReference type="EC" id="2.4.1.-" evidence="13"/>
<evidence type="ECO:0000256" key="6">
    <source>
        <dbReference type="ARBA" id="ARBA00022679"/>
    </source>
</evidence>
<sequence>MWPQRLLLAALLSLTILLTSIFFFTLHYSPGSSLHSSESSQELVPQPTELRLLIGILTRFGTIDRRHLLRLAYSVQPSPTFPAVIDVRFVLCNLTSSDQRLLVSLEILRFNDIIILNCSENMNSGKTYSYFSQLPAIFPDTEKYDYVMKTDDDTYIRVLPLVSSLRARPRHDLYYGFVVPCMSMDPFKGYMSGMGFVLSWDLVEWIRESEIPKNNTMGPEDKVVGEWLRLGSKGKNRWCEKPGMYDYPGTNGRCSHGLIEETVAVHRLKRMDMWVRVFEYFNVTKGVKPSRMYHLD</sequence>
<keyword evidence="7" id="KW-0812">Transmembrane</keyword>
<dbReference type="UniPathway" id="UPA00378"/>
<keyword evidence="10 13" id="KW-0333">Golgi apparatus</keyword>
<dbReference type="OrthoDB" id="2139606at2759"/>
<dbReference type="Gene3D" id="3.90.550.50">
    <property type="match status" value="1"/>
</dbReference>
<dbReference type="PANTHER" id="PTHR11214">
    <property type="entry name" value="BETA-1,3-N-ACETYLGLUCOSAMINYLTRANSFERASE"/>
    <property type="match status" value="1"/>
</dbReference>
<evidence type="ECO:0000256" key="2">
    <source>
        <dbReference type="ARBA" id="ARBA00004323"/>
    </source>
</evidence>
<evidence type="ECO:0000256" key="10">
    <source>
        <dbReference type="ARBA" id="ARBA00023034"/>
    </source>
</evidence>
<dbReference type="PANTHER" id="PTHR11214:SF322">
    <property type="entry name" value="HEXOSYLTRANSFERASE"/>
    <property type="match status" value="1"/>
</dbReference>
<keyword evidence="11" id="KW-0472">Membrane</keyword>
<gene>
    <name evidence="14" type="ORF">AMTR_s00044p00162820</name>
</gene>
<evidence type="ECO:0000256" key="8">
    <source>
        <dbReference type="ARBA" id="ARBA00022968"/>
    </source>
</evidence>
<keyword evidence="12 13" id="KW-0464">Manganese</keyword>
<dbReference type="Gramene" id="ERN17206">
    <property type="protein sequence ID" value="ERN17206"/>
    <property type="gene ID" value="AMTR_s00044p00162820"/>
</dbReference>
<dbReference type="HOGENOM" id="CLU_051579_0_0_1"/>
<comment type="similarity">
    <text evidence="4 13">Belongs to the glycosyltransferase 31 family.</text>
</comment>
<dbReference type="EMBL" id="KI392384">
    <property type="protein sequence ID" value="ERN17206.1"/>
    <property type="molecule type" value="Genomic_DNA"/>
</dbReference>
<evidence type="ECO:0000256" key="3">
    <source>
        <dbReference type="ARBA" id="ARBA00004922"/>
    </source>
</evidence>
<dbReference type="OMA" id="VIPCASM"/>
<evidence type="ECO:0000256" key="12">
    <source>
        <dbReference type="ARBA" id="ARBA00023211"/>
    </source>
</evidence>
<dbReference type="InterPro" id="IPR029044">
    <property type="entry name" value="Nucleotide-diphossugar_trans"/>
</dbReference>
<accession>U5CV58</accession>
<dbReference type="Pfam" id="PF01762">
    <property type="entry name" value="Galactosyl_T"/>
    <property type="match status" value="1"/>
</dbReference>
<proteinExistence type="inferred from homology"/>
<evidence type="ECO:0000256" key="1">
    <source>
        <dbReference type="ARBA" id="ARBA00001936"/>
    </source>
</evidence>
<evidence type="ECO:0000256" key="7">
    <source>
        <dbReference type="ARBA" id="ARBA00022692"/>
    </source>
</evidence>
<evidence type="ECO:0000313" key="14">
    <source>
        <dbReference type="EMBL" id="ERN17206.1"/>
    </source>
</evidence>
<keyword evidence="15" id="KW-1185">Reference proteome</keyword>
<dbReference type="SUPFAM" id="SSF53448">
    <property type="entry name" value="Nucleotide-diphospho-sugar transferases"/>
    <property type="match status" value="1"/>
</dbReference>
<organism evidence="14 15">
    <name type="scientific">Amborella trichopoda</name>
    <dbReference type="NCBI Taxonomy" id="13333"/>
    <lineage>
        <taxon>Eukaryota</taxon>
        <taxon>Viridiplantae</taxon>
        <taxon>Streptophyta</taxon>
        <taxon>Embryophyta</taxon>
        <taxon>Tracheophyta</taxon>
        <taxon>Spermatophyta</taxon>
        <taxon>Magnoliopsida</taxon>
        <taxon>Amborellales</taxon>
        <taxon>Amborellaceae</taxon>
        <taxon>Amborella</taxon>
    </lineage>
</organism>
<evidence type="ECO:0000256" key="9">
    <source>
        <dbReference type="ARBA" id="ARBA00022989"/>
    </source>
</evidence>
<keyword evidence="6" id="KW-0808">Transferase</keyword>
<reference evidence="15" key="1">
    <citation type="journal article" date="2013" name="Science">
        <title>The Amborella genome and the evolution of flowering plants.</title>
        <authorList>
            <consortium name="Amborella Genome Project"/>
        </authorList>
    </citation>
    <scope>NUCLEOTIDE SEQUENCE [LARGE SCALE GENOMIC DNA]</scope>
</reference>
<evidence type="ECO:0000256" key="4">
    <source>
        <dbReference type="ARBA" id="ARBA00008661"/>
    </source>
</evidence>
<keyword evidence="9" id="KW-1133">Transmembrane helix</keyword>
<keyword evidence="8" id="KW-0735">Signal-anchor</keyword>